<dbReference type="SMART" id="SM00854">
    <property type="entry name" value="PGA_cap"/>
    <property type="match status" value="1"/>
</dbReference>
<dbReference type="InterPro" id="IPR052169">
    <property type="entry name" value="CW_Biosynth-Accessory"/>
</dbReference>
<dbReference type="EMBL" id="CP029211">
    <property type="protein sequence ID" value="AWI55675.1"/>
    <property type="molecule type" value="Genomic_DNA"/>
</dbReference>
<evidence type="ECO:0000313" key="4">
    <source>
        <dbReference type="Proteomes" id="UP000244892"/>
    </source>
</evidence>
<feature type="domain" description="Capsule synthesis protein CapA" evidence="2">
    <location>
        <begin position="2"/>
        <end position="231"/>
    </location>
</feature>
<dbReference type="Gene3D" id="3.60.21.10">
    <property type="match status" value="1"/>
</dbReference>
<dbReference type="OrthoDB" id="5405713at2"/>
<dbReference type="AlphaFoldDB" id="A0A2U8FX98"/>
<dbReference type="KEGG" id="aon:DEH84_18035"/>
<keyword evidence="4" id="KW-1185">Reference proteome</keyword>
<dbReference type="Pfam" id="PF09587">
    <property type="entry name" value="PGA_cap"/>
    <property type="match status" value="1"/>
</dbReference>
<evidence type="ECO:0000256" key="1">
    <source>
        <dbReference type="ARBA" id="ARBA00005662"/>
    </source>
</evidence>
<dbReference type="PANTHER" id="PTHR33393">
    <property type="entry name" value="POLYGLUTAMINE SYNTHESIS ACCESSORY PROTEIN RV0574C-RELATED"/>
    <property type="match status" value="1"/>
</dbReference>
<evidence type="ECO:0000259" key="2">
    <source>
        <dbReference type="SMART" id="SM00854"/>
    </source>
</evidence>
<reference evidence="3 4" key="1">
    <citation type="submission" date="2018-05" db="EMBL/GenBank/DDBJ databases">
        <title>complete genome sequence of Aquabacterium olei NBRC 110486.</title>
        <authorList>
            <person name="Tang B."/>
            <person name="Chang J."/>
            <person name="Zhang L."/>
            <person name="Yang H."/>
        </authorList>
    </citation>
    <scope>NUCLEOTIDE SEQUENCE [LARGE SCALE GENOMIC DNA]</scope>
    <source>
        <strain evidence="3 4">NBRC 110486</strain>
        <plasmid evidence="4">Plasmid ptb101</plasmid>
    </source>
</reference>
<name>A0A2U8FX98_9BURK</name>
<dbReference type="SUPFAM" id="SSF56300">
    <property type="entry name" value="Metallo-dependent phosphatases"/>
    <property type="match status" value="1"/>
</dbReference>
<dbReference type="Proteomes" id="UP000244892">
    <property type="component" value="Plasmid pTB101"/>
</dbReference>
<dbReference type="InterPro" id="IPR019079">
    <property type="entry name" value="Capsule_synth_CapA"/>
</dbReference>
<dbReference type="CDD" id="cd07381">
    <property type="entry name" value="MPP_CapA"/>
    <property type="match status" value="1"/>
</dbReference>
<dbReference type="InterPro" id="IPR029052">
    <property type="entry name" value="Metallo-depent_PP-like"/>
</dbReference>
<protein>
    <submittedName>
        <fullName evidence="3">Poly-gamma-glutamate biosynthesis protein</fullName>
    </submittedName>
</protein>
<organism evidence="3 4">
    <name type="scientific">Aquabacterium olei</name>
    <dbReference type="NCBI Taxonomy" id="1296669"/>
    <lineage>
        <taxon>Bacteria</taxon>
        <taxon>Pseudomonadati</taxon>
        <taxon>Pseudomonadota</taxon>
        <taxon>Betaproteobacteria</taxon>
        <taxon>Burkholderiales</taxon>
        <taxon>Aquabacterium</taxon>
    </lineage>
</organism>
<accession>A0A2U8FX98</accession>
<gene>
    <name evidence="3" type="ORF">DEH84_18035</name>
</gene>
<geneLocation type="plasmid" evidence="4">
    <name>ptb101</name>
</geneLocation>
<evidence type="ECO:0000313" key="3">
    <source>
        <dbReference type="EMBL" id="AWI55675.1"/>
    </source>
</evidence>
<proteinExistence type="inferred from homology"/>
<comment type="similarity">
    <text evidence="1">Belongs to the CapA family.</text>
</comment>
<sequence>MGDVMLADGPGHVIRRGGDPFAAVASRLASADLRIANLECVIARSGKALAKPWTFRAHPRVLPVLQKHVDVVSLANNHSGDYGAEAFEEMLARLDRAGLPYVGGGRNLREAHRVRVIERKGVRIALIAYNEMFPRRFEAGDDHAGIAWSDDEQVLHDIRLARARADVVIPFMHWGQEDNEQAHARQRALARRMIEAGAAAVVGTHPHLVQDTEVIDGKPVVYSLGNFVFDGFTKPLNNTGALLWMEVNRQGVASWRMETVRIDARGVPHPVSK</sequence>
<dbReference type="PANTHER" id="PTHR33393:SF13">
    <property type="entry name" value="PGA BIOSYNTHESIS PROTEIN CAPA"/>
    <property type="match status" value="1"/>
</dbReference>
<keyword evidence="3" id="KW-0614">Plasmid</keyword>